<proteinExistence type="predicted"/>
<evidence type="ECO:0000313" key="2">
    <source>
        <dbReference type="Proteomes" id="UP000321938"/>
    </source>
</evidence>
<dbReference type="EMBL" id="VOSB01000003">
    <property type="protein sequence ID" value="TXE19583.1"/>
    <property type="molecule type" value="Genomic_DNA"/>
</dbReference>
<dbReference type="PROSITE" id="PS51257">
    <property type="entry name" value="PROKAR_LIPOPROTEIN"/>
    <property type="match status" value="1"/>
</dbReference>
<gene>
    <name evidence="1" type="ORF">ES692_02180</name>
</gene>
<sequence>MKLSTQILLYTLLLSFLSCEDEPIEGDFLTGGLTCEVALANTSQAALNFLSVNDDNYTQLCTAYRNALQAQIQACGDSDASLQIIVNGLGDCTNNNQEATALEGTWLLTAWLGEEPIDLNNDGTASDNFLDEMDCYENETIVFDIDGTAISMSTSYASFIFDIEVGTTDQFTYTIECEFEDENTNMTWSQSGNTVTLDDGTTVSDFILNGNQLSIFIPEGFFAFSSDFTATTTQDLTFVYTKQ</sequence>
<evidence type="ECO:0008006" key="3">
    <source>
        <dbReference type="Google" id="ProtNLM"/>
    </source>
</evidence>
<accession>A0A5C7BEX9</accession>
<organism evidence="1 2">
    <name type="scientific">Psychroserpens burtonensis</name>
    <dbReference type="NCBI Taxonomy" id="49278"/>
    <lineage>
        <taxon>Bacteria</taxon>
        <taxon>Pseudomonadati</taxon>
        <taxon>Bacteroidota</taxon>
        <taxon>Flavobacteriia</taxon>
        <taxon>Flavobacteriales</taxon>
        <taxon>Flavobacteriaceae</taxon>
        <taxon>Psychroserpens</taxon>
    </lineage>
</organism>
<name>A0A5C7BEX9_9FLAO</name>
<protein>
    <recommendedName>
        <fullName evidence="3">Lipocalin-like domain-containing protein</fullName>
    </recommendedName>
</protein>
<keyword evidence="2" id="KW-1185">Reference proteome</keyword>
<dbReference type="OrthoDB" id="1426588at2"/>
<dbReference type="RefSeq" id="WP_028873470.1">
    <property type="nucleotide sequence ID" value="NZ_VOSB01000003.1"/>
</dbReference>
<comment type="caution">
    <text evidence="1">The sequence shown here is derived from an EMBL/GenBank/DDBJ whole genome shotgun (WGS) entry which is preliminary data.</text>
</comment>
<evidence type="ECO:0000313" key="1">
    <source>
        <dbReference type="EMBL" id="TXE19583.1"/>
    </source>
</evidence>
<dbReference type="Proteomes" id="UP000321938">
    <property type="component" value="Unassembled WGS sequence"/>
</dbReference>
<dbReference type="AlphaFoldDB" id="A0A5C7BEX9"/>
<reference evidence="1 2" key="1">
    <citation type="submission" date="2019-08" db="EMBL/GenBank/DDBJ databases">
        <title>Genome of Psychroserpens burtonensis ACAM 167.</title>
        <authorList>
            <person name="Bowman J.P."/>
        </authorList>
    </citation>
    <scope>NUCLEOTIDE SEQUENCE [LARGE SCALE GENOMIC DNA]</scope>
    <source>
        <strain evidence="1 2">ACAM 167</strain>
    </source>
</reference>